<dbReference type="STRING" id="1072389.K1WSM0"/>
<organism evidence="6 7">
    <name type="scientific">Marssonina brunnea f. sp. multigermtubi (strain MB_m1)</name>
    <name type="common">Marssonina leaf spot fungus</name>
    <dbReference type="NCBI Taxonomy" id="1072389"/>
    <lineage>
        <taxon>Eukaryota</taxon>
        <taxon>Fungi</taxon>
        <taxon>Dikarya</taxon>
        <taxon>Ascomycota</taxon>
        <taxon>Pezizomycotina</taxon>
        <taxon>Leotiomycetes</taxon>
        <taxon>Helotiales</taxon>
        <taxon>Drepanopezizaceae</taxon>
        <taxon>Drepanopeziza</taxon>
    </lineage>
</organism>
<dbReference type="PRINTS" id="PR00633">
    <property type="entry name" value="RCCNDNSATION"/>
</dbReference>
<dbReference type="PROSITE" id="PS00626">
    <property type="entry name" value="RCC1_2"/>
    <property type="match status" value="1"/>
</dbReference>
<dbReference type="SUPFAM" id="SSF50985">
    <property type="entry name" value="RCC1/BLIP-II"/>
    <property type="match status" value="1"/>
</dbReference>
<dbReference type="OrthoDB" id="61110at2759"/>
<feature type="compositionally biased region" description="Low complexity" evidence="4">
    <location>
        <begin position="186"/>
        <end position="208"/>
    </location>
</feature>
<keyword evidence="2" id="KW-0677">Repeat</keyword>
<dbReference type="Proteomes" id="UP000006753">
    <property type="component" value="Unassembled WGS sequence"/>
</dbReference>
<dbReference type="InterPro" id="IPR051553">
    <property type="entry name" value="Ran_GTPase-activating"/>
</dbReference>
<feature type="compositionally biased region" description="Low complexity" evidence="4">
    <location>
        <begin position="80"/>
        <end position="90"/>
    </location>
</feature>
<evidence type="ECO:0000256" key="1">
    <source>
        <dbReference type="ARBA" id="ARBA00022658"/>
    </source>
</evidence>
<dbReference type="PANTHER" id="PTHR45982">
    <property type="entry name" value="REGULATOR OF CHROMOSOME CONDENSATION"/>
    <property type="match status" value="1"/>
</dbReference>
<feature type="compositionally biased region" description="Low complexity" evidence="4">
    <location>
        <begin position="32"/>
        <end position="42"/>
    </location>
</feature>
<name>K1WSM0_MARBU</name>
<dbReference type="GO" id="GO:0005737">
    <property type="term" value="C:cytoplasm"/>
    <property type="evidence" value="ECO:0007669"/>
    <property type="project" value="TreeGrafter"/>
</dbReference>
<proteinExistence type="predicted"/>
<dbReference type="HOGENOM" id="CLU_005210_4_0_1"/>
<accession>K1WSM0</accession>
<dbReference type="InterPro" id="IPR058923">
    <property type="entry name" value="RCC1-like_dom"/>
</dbReference>
<dbReference type="EMBL" id="JH921440">
    <property type="protein sequence ID" value="EKD16056.1"/>
    <property type="molecule type" value="Genomic_DNA"/>
</dbReference>
<evidence type="ECO:0000256" key="4">
    <source>
        <dbReference type="SAM" id="MobiDB-lite"/>
    </source>
</evidence>
<dbReference type="Gene3D" id="2.130.10.30">
    <property type="entry name" value="Regulator of chromosome condensation 1/beta-lactamase-inhibitor protein II"/>
    <property type="match status" value="1"/>
</dbReference>
<dbReference type="RefSeq" id="XP_007293956.1">
    <property type="nucleotide sequence ID" value="XM_007293894.1"/>
</dbReference>
<feature type="region of interest" description="Disordered" evidence="4">
    <location>
        <begin position="1"/>
        <end position="236"/>
    </location>
</feature>
<feature type="compositionally biased region" description="Low complexity" evidence="4">
    <location>
        <begin position="215"/>
        <end position="231"/>
    </location>
</feature>
<feature type="repeat" description="RCC1" evidence="3">
    <location>
        <begin position="254"/>
        <end position="315"/>
    </location>
</feature>
<feature type="repeat" description="RCC1" evidence="3">
    <location>
        <begin position="507"/>
        <end position="564"/>
    </location>
</feature>
<dbReference type="PROSITE" id="PS50012">
    <property type="entry name" value="RCC1_3"/>
    <property type="match status" value="5"/>
</dbReference>
<dbReference type="PROSITE" id="PS00625">
    <property type="entry name" value="RCC1_1"/>
    <property type="match status" value="1"/>
</dbReference>
<feature type="compositionally biased region" description="Acidic residues" evidence="4">
    <location>
        <begin position="171"/>
        <end position="182"/>
    </location>
</feature>
<protein>
    <submittedName>
        <fullName evidence="6">GDP/GTP exchange factor</fullName>
    </submittedName>
</protein>
<dbReference type="KEGG" id="mbe:MBM_06067"/>
<sequence>MPPKKGTKAAAIPKLPAKASQVPSARKASMAVSTVTKTTITKTTKRKTSEIEEEAPAASKRSKILPAEGSAKPKSKPATKKNPPAKSTPAVKSKAPATKAVAPEKASAKKRAAESDIEDQPAPKRVKTMAKVAPKKAAAVKKAPVKAPSKVAKPAPKGRAAGKKNVKALVEDEASDTEEEVDEKPAPQAAPKKSAAVKKAPAKAASQATTETATKKSAPKAQAAPKKTPAPRMVAAPKPKKALPILNTAPTQVLDAFVFGEGSAGELGLGARKGEDGKKVIDVTRPRLNLLLSAKDVGVVQLSVGGMHTIALTRDNKILTWGVNDQGALGRETPNEGKMVDLPAEDDDSDSDSDDDDDSGLNPNEATPKAVDPAHFPEGTIFASVSAGDSVSFALTDTGLVYGWGTFRGNDGILGFTPKVKTAATPMLIPELKEIVKLAVGTNHVLAVNKKGKVFTWGAGEQSQLARRVVARTAAGALVPREFGLGRKKIVQVGCGDYHSFAVDDKGDVYSWGLNSFGQTGISKDEEEQDSNSIATPTKVDILDGYDIKQIVGGAHHSIACTTSGQVLVWGRVDNNEGGMEVDEMPKDHLFFDEAGKARYLIKPLVLPSIKGVQVSSGPDTCIAVDSDGKAYSWGFSGNYQTGQGHSNDVSEAEWIDNSAVRGKKLVWSGVGGQFGIVAGIAEDVPMVNGV</sequence>
<evidence type="ECO:0000259" key="5">
    <source>
        <dbReference type="Pfam" id="PF25390"/>
    </source>
</evidence>
<keyword evidence="7" id="KW-1185">Reference proteome</keyword>
<dbReference type="OMA" id="TWGINAT"/>
<dbReference type="Pfam" id="PF25390">
    <property type="entry name" value="WD40_RLD"/>
    <property type="match status" value="1"/>
</dbReference>
<evidence type="ECO:0000313" key="6">
    <source>
        <dbReference type="EMBL" id="EKD16056.1"/>
    </source>
</evidence>
<evidence type="ECO:0000256" key="2">
    <source>
        <dbReference type="ARBA" id="ARBA00022737"/>
    </source>
</evidence>
<dbReference type="InterPro" id="IPR000408">
    <property type="entry name" value="Reg_chr_condens"/>
</dbReference>
<reference evidence="6 7" key="1">
    <citation type="journal article" date="2012" name="BMC Genomics">
        <title>Sequencing the genome of Marssonina brunnea reveals fungus-poplar co-evolution.</title>
        <authorList>
            <person name="Zhu S."/>
            <person name="Cao Y.-Z."/>
            <person name="Jiang C."/>
            <person name="Tan B.-Y."/>
            <person name="Wang Z."/>
            <person name="Feng S."/>
            <person name="Zhang L."/>
            <person name="Su X.-H."/>
            <person name="Brejova B."/>
            <person name="Vinar T."/>
            <person name="Xu M."/>
            <person name="Wang M.-X."/>
            <person name="Zhang S.-G."/>
            <person name="Huang M.-R."/>
            <person name="Wu R."/>
            <person name="Zhou Y."/>
        </authorList>
    </citation>
    <scope>NUCLEOTIDE SEQUENCE [LARGE SCALE GENOMIC DNA]</scope>
    <source>
        <strain evidence="6 7">MB_m1</strain>
    </source>
</reference>
<feature type="region of interest" description="Disordered" evidence="4">
    <location>
        <begin position="327"/>
        <end position="375"/>
    </location>
</feature>
<dbReference type="InterPro" id="IPR009091">
    <property type="entry name" value="RCC1/BLIP-II"/>
</dbReference>
<feature type="compositionally biased region" description="Acidic residues" evidence="4">
    <location>
        <begin position="343"/>
        <end position="359"/>
    </location>
</feature>
<dbReference type="GO" id="GO:0005085">
    <property type="term" value="F:guanyl-nucleotide exchange factor activity"/>
    <property type="evidence" value="ECO:0007669"/>
    <property type="project" value="TreeGrafter"/>
</dbReference>
<feature type="repeat" description="RCC1" evidence="3">
    <location>
        <begin position="399"/>
        <end position="451"/>
    </location>
</feature>
<evidence type="ECO:0000313" key="7">
    <source>
        <dbReference type="Proteomes" id="UP000006753"/>
    </source>
</evidence>
<dbReference type="AlphaFoldDB" id="K1WSM0"/>
<feature type="compositionally biased region" description="Low complexity" evidence="4">
    <location>
        <begin position="8"/>
        <end position="19"/>
    </location>
</feature>
<keyword evidence="1" id="KW-0344">Guanine-nucleotide releasing factor</keyword>
<evidence type="ECO:0000256" key="3">
    <source>
        <dbReference type="PROSITE-ProRule" id="PRU00235"/>
    </source>
</evidence>
<dbReference type="eggNOG" id="KOG1426">
    <property type="taxonomic scope" value="Eukaryota"/>
</dbReference>
<feature type="repeat" description="RCC1" evidence="3">
    <location>
        <begin position="452"/>
        <end position="506"/>
    </location>
</feature>
<feature type="compositionally biased region" description="Low complexity" evidence="4">
    <location>
        <begin position="130"/>
        <end position="159"/>
    </location>
</feature>
<dbReference type="InParanoid" id="K1WSM0"/>
<feature type="domain" description="RCC1-like" evidence="5">
    <location>
        <begin position="256"/>
        <end position="677"/>
    </location>
</feature>
<dbReference type="GeneID" id="18762002"/>
<feature type="repeat" description="RCC1" evidence="3">
    <location>
        <begin position="316"/>
        <end position="398"/>
    </location>
</feature>
<dbReference type="FunCoup" id="K1WSM0">
    <property type="interactions" value="936"/>
</dbReference>
<dbReference type="PANTHER" id="PTHR45982:SF1">
    <property type="entry name" value="REGULATOR OF CHROMOSOME CONDENSATION"/>
    <property type="match status" value="1"/>
</dbReference>
<gene>
    <name evidence="6" type="ORF">MBM_06067</name>
</gene>